<dbReference type="InterPro" id="IPR016667">
    <property type="entry name" value="Caps_polysacc_synth_CpsB/CapC"/>
</dbReference>
<keyword evidence="2" id="KW-1185">Reference proteome</keyword>
<name>A0ABV1DBR7_9FIRM</name>
<evidence type="ECO:0000313" key="1">
    <source>
        <dbReference type="EMBL" id="MEQ2427218.1"/>
    </source>
</evidence>
<dbReference type="Proteomes" id="UP001454086">
    <property type="component" value="Unassembled WGS sequence"/>
</dbReference>
<evidence type="ECO:0000313" key="2">
    <source>
        <dbReference type="Proteomes" id="UP001454086"/>
    </source>
</evidence>
<keyword evidence="1" id="KW-0378">Hydrolase</keyword>
<feature type="non-terminal residue" evidence="1">
    <location>
        <position position="1"/>
    </location>
</feature>
<organism evidence="1 2">
    <name type="scientific">Enterocloster hominis</name>
    <name type="common">ex Hitch et al. 2024</name>
    <dbReference type="NCBI Taxonomy" id="1917870"/>
    <lineage>
        <taxon>Bacteria</taxon>
        <taxon>Bacillati</taxon>
        <taxon>Bacillota</taxon>
        <taxon>Clostridia</taxon>
        <taxon>Lachnospirales</taxon>
        <taxon>Lachnospiraceae</taxon>
        <taxon>Enterocloster</taxon>
    </lineage>
</organism>
<dbReference type="EMBL" id="JBBMFM010000094">
    <property type="protein sequence ID" value="MEQ2427218.1"/>
    <property type="molecule type" value="Genomic_DNA"/>
</dbReference>
<dbReference type="EC" id="3.1.3.48" evidence="1"/>
<accession>A0ABV1DBR7</accession>
<dbReference type="RefSeq" id="WP_349118484.1">
    <property type="nucleotide sequence ID" value="NZ_JBBMFM010000094.1"/>
</dbReference>
<dbReference type="GO" id="GO:0004725">
    <property type="term" value="F:protein tyrosine phosphatase activity"/>
    <property type="evidence" value="ECO:0007669"/>
    <property type="project" value="UniProtKB-EC"/>
</dbReference>
<gene>
    <name evidence="1" type="ORF">WMQ36_19815</name>
</gene>
<comment type="caution">
    <text evidence="1">The sequence shown here is derived from an EMBL/GenBank/DDBJ whole genome shotgun (WGS) entry which is preliminary data.</text>
</comment>
<sequence>LFCLREGKNLEELLQCGCRLQMNYSSLVGNGIWNREVRWCRRQVLEGRIHILGTDMHRMDYRKPDIQASLGWLEKHVEEHALNALVSSNADTILQKGKTGE</sequence>
<reference evidence="1 2" key="1">
    <citation type="submission" date="2024-03" db="EMBL/GenBank/DDBJ databases">
        <title>Human intestinal bacterial collection.</title>
        <authorList>
            <person name="Pauvert C."/>
            <person name="Hitch T.C.A."/>
            <person name="Clavel T."/>
        </authorList>
    </citation>
    <scope>NUCLEOTIDE SEQUENCE [LARGE SCALE GENOMIC DNA]</scope>
    <source>
        <strain evidence="1 2">CLA-SR-H021</strain>
    </source>
</reference>
<dbReference type="Pfam" id="PF19567">
    <property type="entry name" value="CpsB_CapC"/>
    <property type="match status" value="1"/>
</dbReference>
<protein>
    <submittedName>
        <fullName evidence="1">CpsB/CapC family capsule biosynthesis tyrosine phosphatase</fullName>
        <ecNumber evidence="1">3.1.3.48</ecNumber>
    </submittedName>
</protein>
<dbReference type="Gene3D" id="3.20.20.140">
    <property type="entry name" value="Metal-dependent hydrolases"/>
    <property type="match status" value="1"/>
</dbReference>
<proteinExistence type="predicted"/>